<feature type="signal peptide" evidence="1">
    <location>
        <begin position="1"/>
        <end position="19"/>
    </location>
</feature>
<dbReference type="AlphaFoldDB" id="A0A1K2I0U4"/>
<evidence type="ECO:0000256" key="1">
    <source>
        <dbReference type="SAM" id="SignalP"/>
    </source>
</evidence>
<keyword evidence="1" id="KW-0732">Signal</keyword>
<feature type="chain" id="PRO_5012882509" evidence="1">
    <location>
        <begin position="20"/>
        <end position="162"/>
    </location>
</feature>
<dbReference type="EMBL" id="FPKU01000002">
    <property type="protein sequence ID" value="SFZ85404.1"/>
    <property type="molecule type" value="Genomic_DNA"/>
</dbReference>
<dbReference type="RefSeq" id="WP_177282513.1">
    <property type="nucleotide sequence ID" value="NZ_FPKU01000002.1"/>
</dbReference>
<dbReference type="InterPro" id="IPR019660">
    <property type="entry name" value="Put_sensory_transdc_reg_YbjN"/>
</dbReference>
<name>A0A1K2I0U4_9HYPH</name>
<evidence type="ECO:0000313" key="3">
    <source>
        <dbReference type="Proteomes" id="UP000183447"/>
    </source>
</evidence>
<accession>A0A1K2I0U4</accession>
<dbReference type="Proteomes" id="UP000183447">
    <property type="component" value="Unassembled WGS sequence"/>
</dbReference>
<dbReference type="CDD" id="cd17511">
    <property type="entry name" value="YbjN_AmyR-like"/>
    <property type="match status" value="1"/>
</dbReference>
<evidence type="ECO:0000313" key="2">
    <source>
        <dbReference type="EMBL" id="SFZ85404.1"/>
    </source>
</evidence>
<dbReference type="Pfam" id="PF10722">
    <property type="entry name" value="YbjN"/>
    <property type="match status" value="1"/>
</dbReference>
<reference evidence="2 3" key="1">
    <citation type="submission" date="2016-11" db="EMBL/GenBank/DDBJ databases">
        <authorList>
            <person name="Jaros S."/>
            <person name="Januszkiewicz K."/>
            <person name="Wedrychowicz H."/>
        </authorList>
    </citation>
    <scope>NUCLEOTIDE SEQUENCE [LARGE SCALE GENOMIC DNA]</scope>
    <source>
        <strain evidence="2 3">ATCC 23634</strain>
    </source>
</reference>
<gene>
    <name evidence="2" type="ORF">SAMN02983003_2567</name>
</gene>
<protein>
    <submittedName>
        <fullName evidence="2">Putative sensory transduction regulator</fullName>
    </submittedName>
</protein>
<keyword evidence="3" id="KW-1185">Reference proteome</keyword>
<organism evidence="2 3">
    <name type="scientific">Devosia enhydra</name>
    <dbReference type="NCBI Taxonomy" id="665118"/>
    <lineage>
        <taxon>Bacteria</taxon>
        <taxon>Pseudomonadati</taxon>
        <taxon>Pseudomonadota</taxon>
        <taxon>Alphaproteobacteria</taxon>
        <taxon>Hyphomicrobiales</taxon>
        <taxon>Devosiaceae</taxon>
        <taxon>Devosia</taxon>
    </lineage>
</organism>
<dbReference type="STRING" id="665118.SAMN02983003_2567"/>
<proteinExistence type="predicted"/>
<sequence>MKALSFALVAAFLPLPALAQTIGNSTAEAPLIKASAPEDVASEMQRLGYRAQLTTDNVGDPQIKSAAGGSNFLVWFYDCQDGNECGSIQFSVGFDTPSGLDLAVANEWNQQNRYGKAHLDDERDPYVQMDIAINGGMSPELFADNLKLWEDIVARFKQHIDW</sequence>